<evidence type="ECO:0000313" key="2">
    <source>
        <dbReference type="EMBL" id="ETO72684.1"/>
    </source>
</evidence>
<dbReference type="EMBL" id="ANJA01002040">
    <property type="protein sequence ID" value="ETO72684.1"/>
    <property type="molecule type" value="Genomic_DNA"/>
</dbReference>
<gene>
    <name evidence="2" type="ORF">F444_11295</name>
</gene>
<name>A0A081A1C3_PHYNI</name>
<comment type="caution">
    <text evidence="2">The sequence shown here is derived from an EMBL/GenBank/DDBJ whole genome shotgun (WGS) entry which is preliminary data.</text>
</comment>
<evidence type="ECO:0000313" key="3">
    <source>
        <dbReference type="Proteomes" id="UP000028582"/>
    </source>
</evidence>
<protein>
    <submittedName>
        <fullName evidence="2">Uncharacterized protein</fullName>
    </submittedName>
</protein>
<feature type="compositionally biased region" description="Low complexity" evidence="1">
    <location>
        <begin position="47"/>
        <end position="56"/>
    </location>
</feature>
<accession>A0A081A1C3</accession>
<feature type="compositionally biased region" description="Basic and acidic residues" evidence="1">
    <location>
        <begin position="37"/>
        <end position="46"/>
    </location>
</feature>
<evidence type="ECO:0000256" key="1">
    <source>
        <dbReference type="SAM" id="MobiDB-lite"/>
    </source>
</evidence>
<sequence>MSSKPVYFVAGGRQQHLDEDGEHDSAHVDILLLRADEHGRGGDHGGESAAVETETSVETKVEESRLATASAARRPWRPALPPASRDHPGAGGVHGKKKKPPGLLIADKRFAFKPQSF</sequence>
<organism evidence="2 3">
    <name type="scientific">Phytophthora nicotianae P1976</name>
    <dbReference type="NCBI Taxonomy" id="1317066"/>
    <lineage>
        <taxon>Eukaryota</taxon>
        <taxon>Sar</taxon>
        <taxon>Stramenopiles</taxon>
        <taxon>Oomycota</taxon>
        <taxon>Peronosporomycetes</taxon>
        <taxon>Peronosporales</taxon>
        <taxon>Peronosporaceae</taxon>
        <taxon>Phytophthora</taxon>
    </lineage>
</organism>
<proteinExistence type="predicted"/>
<dbReference type="AlphaFoldDB" id="A0A081A1C3"/>
<dbReference type="Proteomes" id="UP000028582">
    <property type="component" value="Unassembled WGS sequence"/>
</dbReference>
<reference evidence="2 3" key="1">
    <citation type="submission" date="2013-11" db="EMBL/GenBank/DDBJ databases">
        <title>The Genome Sequence of Phytophthora parasitica P1976.</title>
        <authorList>
            <consortium name="The Broad Institute Genomics Platform"/>
            <person name="Russ C."/>
            <person name="Tyler B."/>
            <person name="Panabieres F."/>
            <person name="Shan W."/>
            <person name="Tripathy S."/>
            <person name="Grunwald N."/>
            <person name="Machado M."/>
            <person name="Johnson C.S."/>
            <person name="Walker B."/>
            <person name="Young S."/>
            <person name="Zeng Q."/>
            <person name="Gargeya S."/>
            <person name="Fitzgerald M."/>
            <person name="Haas B."/>
            <person name="Abouelleil A."/>
            <person name="Allen A.W."/>
            <person name="Alvarado L."/>
            <person name="Arachchi H.M."/>
            <person name="Berlin A.M."/>
            <person name="Chapman S.B."/>
            <person name="Gainer-Dewar J."/>
            <person name="Goldberg J."/>
            <person name="Griggs A."/>
            <person name="Gujja S."/>
            <person name="Hansen M."/>
            <person name="Howarth C."/>
            <person name="Imamovic A."/>
            <person name="Ireland A."/>
            <person name="Larimer J."/>
            <person name="McCowan C."/>
            <person name="Murphy C."/>
            <person name="Pearson M."/>
            <person name="Poon T.W."/>
            <person name="Priest M."/>
            <person name="Roberts A."/>
            <person name="Saif S."/>
            <person name="Shea T."/>
            <person name="Sisk P."/>
            <person name="Sykes S."/>
            <person name="Wortman J."/>
            <person name="Nusbaum C."/>
            <person name="Birren B."/>
        </authorList>
    </citation>
    <scope>NUCLEOTIDE SEQUENCE [LARGE SCALE GENOMIC DNA]</scope>
    <source>
        <strain evidence="2 3">P1976</strain>
    </source>
</reference>
<feature type="region of interest" description="Disordered" evidence="1">
    <location>
        <begin position="37"/>
        <end position="106"/>
    </location>
</feature>